<dbReference type="AlphaFoldDB" id="A0A150XHN8"/>
<dbReference type="EC" id="3.1.3.48" evidence="2"/>
<sequence length="247" mass="28279">MLSIFSFFKGNKNSAPDIGYLQTDIHSHLIPNIDDGIQSIEEGISILREMESLGYTKVITSPHTMWGTYDNTAETILSGLKQMQEAILEEGINIELQAASEYYLDEHFMQRIHSDEELLTFGQNHILVETGFINEPPELKEASFHLTMKGYKMVYAHPERYLYLLEKPSLIEELLDRNIIFQLNAVSLTGCYSKPVQKLAEKLIDMKAIKLVGTDCHNMGHINLLKEATTTKYWKKLLDLELLNNQL</sequence>
<proteinExistence type="inferred from homology"/>
<name>A0A150XHN8_9BACT</name>
<dbReference type="InterPro" id="IPR016667">
    <property type="entry name" value="Caps_polysacc_synth_CpsB/CapC"/>
</dbReference>
<dbReference type="SUPFAM" id="SSF89550">
    <property type="entry name" value="PHP domain-like"/>
    <property type="match status" value="1"/>
</dbReference>
<evidence type="ECO:0000256" key="1">
    <source>
        <dbReference type="ARBA" id="ARBA00005750"/>
    </source>
</evidence>
<dbReference type="PANTHER" id="PTHR39181:SF1">
    <property type="entry name" value="TYROSINE-PROTEIN PHOSPHATASE YWQE"/>
    <property type="match status" value="1"/>
</dbReference>
<dbReference type="Gene3D" id="3.20.20.140">
    <property type="entry name" value="Metal-dependent hydrolases"/>
    <property type="match status" value="1"/>
</dbReference>
<comment type="caution">
    <text evidence="5">The sequence shown here is derived from an EMBL/GenBank/DDBJ whole genome shotgun (WGS) entry which is preliminary data.</text>
</comment>
<keyword evidence="6" id="KW-1185">Reference proteome</keyword>
<comment type="similarity">
    <text evidence="1">Belongs to the metallo-dependent hydrolases superfamily. CpsB/CapC family.</text>
</comment>
<dbReference type="InterPro" id="IPR016195">
    <property type="entry name" value="Pol/histidinol_Pase-like"/>
</dbReference>
<keyword evidence="3" id="KW-0378">Hydrolase</keyword>
<accession>A0A150XHN8</accession>
<evidence type="ECO:0000256" key="2">
    <source>
        <dbReference type="ARBA" id="ARBA00013064"/>
    </source>
</evidence>
<reference evidence="5 6" key="1">
    <citation type="submission" date="2016-01" db="EMBL/GenBank/DDBJ databases">
        <title>Genome sequencing of Roseivirga spongicola UST030701-084.</title>
        <authorList>
            <person name="Selvaratnam C."/>
            <person name="Thevarajoo S."/>
            <person name="Goh K.M."/>
            <person name="Ee R."/>
            <person name="Chan K.-G."/>
            <person name="Chong C.S."/>
        </authorList>
    </citation>
    <scope>NUCLEOTIDE SEQUENCE [LARGE SCALE GENOMIC DNA]</scope>
    <source>
        <strain evidence="5 6">UST030701-084</strain>
    </source>
</reference>
<dbReference type="Pfam" id="PF19567">
    <property type="entry name" value="CpsB_CapC"/>
    <property type="match status" value="1"/>
</dbReference>
<dbReference type="Proteomes" id="UP000075606">
    <property type="component" value="Unassembled WGS sequence"/>
</dbReference>
<dbReference type="PANTHER" id="PTHR39181">
    <property type="entry name" value="TYROSINE-PROTEIN PHOSPHATASE YWQE"/>
    <property type="match status" value="1"/>
</dbReference>
<gene>
    <name evidence="5" type="ORF">AWW68_05590</name>
</gene>
<evidence type="ECO:0000256" key="3">
    <source>
        <dbReference type="ARBA" id="ARBA00022801"/>
    </source>
</evidence>
<evidence type="ECO:0000256" key="4">
    <source>
        <dbReference type="ARBA" id="ARBA00051722"/>
    </source>
</evidence>
<protein>
    <recommendedName>
        <fullName evidence="2">protein-tyrosine-phosphatase</fullName>
        <ecNumber evidence="2">3.1.3.48</ecNumber>
    </recommendedName>
</protein>
<organism evidence="5 6">
    <name type="scientific">Roseivirga spongicola</name>
    <dbReference type="NCBI Taxonomy" id="333140"/>
    <lineage>
        <taxon>Bacteria</taxon>
        <taxon>Pseudomonadati</taxon>
        <taxon>Bacteroidota</taxon>
        <taxon>Cytophagia</taxon>
        <taxon>Cytophagales</taxon>
        <taxon>Roseivirgaceae</taxon>
        <taxon>Roseivirga</taxon>
    </lineage>
</organism>
<dbReference type="EMBL" id="LRPC01000001">
    <property type="protein sequence ID" value="KYG78239.1"/>
    <property type="molecule type" value="Genomic_DNA"/>
</dbReference>
<dbReference type="GO" id="GO:0030145">
    <property type="term" value="F:manganese ion binding"/>
    <property type="evidence" value="ECO:0007669"/>
    <property type="project" value="InterPro"/>
</dbReference>
<dbReference type="PIRSF" id="PIRSF016557">
    <property type="entry name" value="Caps_synth_CpsB"/>
    <property type="match status" value="1"/>
</dbReference>
<dbReference type="STRING" id="333140.AWW68_05590"/>
<evidence type="ECO:0000313" key="6">
    <source>
        <dbReference type="Proteomes" id="UP000075606"/>
    </source>
</evidence>
<evidence type="ECO:0000313" key="5">
    <source>
        <dbReference type="EMBL" id="KYG78239.1"/>
    </source>
</evidence>
<dbReference type="GO" id="GO:0004725">
    <property type="term" value="F:protein tyrosine phosphatase activity"/>
    <property type="evidence" value="ECO:0007669"/>
    <property type="project" value="UniProtKB-EC"/>
</dbReference>
<comment type="catalytic activity">
    <reaction evidence="4">
        <text>O-phospho-L-tyrosyl-[protein] + H2O = L-tyrosyl-[protein] + phosphate</text>
        <dbReference type="Rhea" id="RHEA:10684"/>
        <dbReference type="Rhea" id="RHEA-COMP:10136"/>
        <dbReference type="Rhea" id="RHEA-COMP:20101"/>
        <dbReference type="ChEBI" id="CHEBI:15377"/>
        <dbReference type="ChEBI" id="CHEBI:43474"/>
        <dbReference type="ChEBI" id="CHEBI:46858"/>
        <dbReference type="ChEBI" id="CHEBI:61978"/>
        <dbReference type="EC" id="3.1.3.48"/>
    </reaction>
</comment>